<dbReference type="PANTHER" id="PTHR34959:SF3">
    <property type="entry name" value="PROTEIN LAZY 1"/>
    <property type="match status" value="1"/>
</dbReference>
<keyword evidence="3" id="KW-1185">Reference proteome</keyword>
<feature type="region of interest" description="Disordered" evidence="1">
    <location>
        <begin position="220"/>
        <end position="262"/>
    </location>
</feature>
<sequence length="286" mass="32185">MGSARVEENKEFFACEGLESSSTDVSISGCFDEFLTIDILGLDQNQLVIEPQTPTFAIENVSKNNLKLVNQEFEKVLNTNAINKLKDDRFYWNGSMSARTGHVSSLTLGASTGNGSGDGKHTPLQGYFDLSTECTIVARRNRRPSLGELFQKNRLEKQSYSKENYHTKYSAGVSDMTIKKFLKWLMLRNGTPADPVSAENRLQKALQIFSRKVHPECSTVAQSSQMSQKNENDKNEAHSMADEETSSFPPWRHPIQKQGTMSKDSTLYANGEYWIKTDAEYLVLEL</sequence>
<reference evidence="2" key="1">
    <citation type="submission" date="2022-04" db="EMBL/GenBank/DDBJ databases">
        <title>A functionally conserved STORR gene fusion in Papaver species that diverged 16.8 million years ago.</title>
        <authorList>
            <person name="Catania T."/>
        </authorList>
    </citation>
    <scope>NUCLEOTIDE SEQUENCE</scope>
    <source>
        <strain evidence="2">S-188037</strain>
    </source>
</reference>
<gene>
    <name evidence="2" type="ORF">MKW98_004145</name>
</gene>
<dbReference type="EMBL" id="JAJJMB010007553">
    <property type="protein sequence ID" value="KAI3929991.1"/>
    <property type="molecule type" value="Genomic_DNA"/>
</dbReference>
<proteinExistence type="predicted"/>
<evidence type="ECO:0000313" key="2">
    <source>
        <dbReference type="EMBL" id="KAI3929991.1"/>
    </source>
</evidence>
<dbReference type="Proteomes" id="UP001202328">
    <property type="component" value="Unassembled WGS sequence"/>
</dbReference>
<protein>
    <submittedName>
        <fullName evidence="2">Uncharacterized protein</fullName>
    </submittedName>
</protein>
<dbReference type="AlphaFoldDB" id="A0AAD4SYX5"/>
<name>A0AAD4SYX5_9MAGN</name>
<dbReference type="InterPro" id="IPR038928">
    <property type="entry name" value="LAZY1"/>
</dbReference>
<feature type="compositionally biased region" description="Basic and acidic residues" evidence="1">
    <location>
        <begin position="230"/>
        <end position="241"/>
    </location>
</feature>
<evidence type="ECO:0000256" key="1">
    <source>
        <dbReference type="SAM" id="MobiDB-lite"/>
    </source>
</evidence>
<comment type="caution">
    <text evidence="2">The sequence shown here is derived from an EMBL/GenBank/DDBJ whole genome shotgun (WGS) entry which is preliminary data.</text>
</comment>
<feature type="compositionally biased region" description="Polar residues" evidence="1">
    <location>
        <begin position="220"/>
        <end position="229"/>
    </location>
</feature>
<dbReference type="GO" id="GO:2000012">
    <property type="term" value="P:regulation of auxin polar transport"/>
    <property type="evidence" value="ECO:0007669"/>
    <property type="project" value="InterPro"/>
</dbReference>
<accession>A0AAD4SYX5</accession>
<evidence type="ECO:0000313" key="3">
    <source>
        <dbReference type="Proteomes" id="UP001202328"/>
    </source>
</evidence>
<dbReference type="GO" id="GO:0009630">
    <property type="term" value="P:gravitropism"/>
    <property type="evidence" value="ECO:0007669"/>
    <property type="project" value="InterPro"/>
</dbReference>
<organism evidence="2 3">
    <name type="scientific">Papaver atlanticum</name>
    <dbReference type="NCBI Taxonomy" id="357466"/>
    <lineage>
        <taxon>Eukaryota</taxon>
        <taxon>Viridiplantae</taxon>
        <taxon>Streptophyta</taxon>
        <taxon>Embryophyta</taxon>
        <taxon>Tracheophyta</taxon>
        <taxon>Spermatophyta</taxon>
        <taxon>Magnoliopsida</taxon>
        <taxon>Ranunculales</taxon>
        <taxon>Papaveraceae</taxon>
        <taxon>Papaveroideae</taxon>
        <taxon>Papaver</taxon>
    </lineage>
</organism>
<dbReference type="PANTHER" id="PTHR34959">
    <property type="entry name" value="PROTEIN LAZY 1"/>
    <property type="match status" value="1"/>
</dbReference>